<dbReference type="InterPro" id="IPR053538">
    <property type="entry name" value="MurL_epimerase"/>
</dbReference>
<dbReference type="RefSeq" id="WP_363797952.1">
    <property type="nucleotide sequence ID" value="NZ_CP159925.1"/>
</dbReference>
<dbReference type="Pfam" id="PF26299">
    <property type="entry name" value="MurL_N"/>
    <property type="match status" value="1"/>
</dbReference>
<keyword evidence="1" id="KW-0132">Cell division</keyword>
<dbReference type="GO" id="GO:0005737">
    <property type="term" value="C:cytoplasm"/>
    <property type="evidence" value="ECO:0007669"/>
    <property type="project" value="UniProtKB-UniRule"/>
</dbReference>
<keyword evidence="1" id="KW-0961">Cell wall biogenesis/degradation</keyword>
<dbReference type="EMBL" id="CP159925">
    <property type="protein sequence ID" value="XCO75101.1"/>
    <property type="molecule type" value="Genomic_DNA"/>
</dbReference>
<sequence>MSDQFQRDAVRAFRFVRCGLDTATGVAELVYAFDDGPELVETVAVPGAPFVLDDARRTAVERMLRLLHLIAGVSYYKAAVPPEIRIDGYAIDSDTAQLLELIYVNGLGEFAYRNGLDLHGRIRFPVGADAQPQAPALGLREHALVAIGGGKDSLVSIEALRSLGVEQTVTWIGGSQLIAACAQRTELPTLNLGRALAPQLFELNRQGAYNGHIPVTVVNSAIMALAALLRGADQVVFSNERSASYGSLIEGTGEVNHQWSKGWACEQAFGDYLQRHVAADLRYYSLLRPLSELAVARQFARSDRYDAHFSSCNRNFHILGERPASRWCGVCPKCHFVFLALAPFMTKPRLVGIFGRNLLDDPGQTGGYDALLEYRDHKPFECVGEGRESRAAMAALSEQAQWREDALVERFAREIRPQLQDEDLSVESLLALDVQHRIPAALWERLRAHFAA</sequence>
<evidence type="ECO:0000256" key="1">
    <source>
        <dbReference type="HAMAP-Rule" id="MF_02209"/>
    </source>
</evidence>
<dbReference type="HAMAP" id="MF_02209">
    <property type="entry name" value="MurL"/>
    <property type="match status" value="1"/>
</dbReference>
<dbReference type="GO" id="GO:0051301">
    <property type="term" value="P:cell division"/>
    <property type="evidence" value="ECO:0007669"/>
    <property type="project" value="UniProtKB-KW"/>
</dbReference>
<dbReference type="InterPro" id="IPR058741">
    <property type="entry name" value="MurL_C"/>
</dbReference>
<comment type="catalytic activity">
    <reaction evidence="1">
        <text>UDP-N-acetyl-alpha-D-muramoyl-L-alanyl-L-glutamate + ATP + H2O = UDP-N-acetyl-alpha-D-muramoyl-L-alanyl-D-glutamate + AMP + diphosphate + H(+)</text>
        <dbReference type="Rhea" id="RHEA:58812"/>
        <dbReference type="ChEBI" id="CHEBI:15377"/>
        <dbReference type="ChEBI" id="CHEBI:15378"/>
        <dbReference type="ChEBI" id="CHEBI:30616"/>
        <dbReference type="ChEBI" id="CHEBI:33019"/>
        <dbReference type="ChEBI" id="CHEBI:83900"/>
        <dbReference type="ChEBI" id="CHEBI:142725"/>
        <dbReference type="ChEBI" id="CHEBI:456215"/>
        <dbReference type="EC" id="5.1.1.23"/>
    </reaction>
</comment>
<reference evidence="4" key="1">
    <citation type="submission" date="2024-06" db="EMBL/GenBank/DDBJ databases">
        <authorList>
            <person name="Li S."/>
        </authorList>
    </citation>
    <scope>NUCLEOTIDE SEQUENCE</scope>
    <source>
        <strain evidence="4">SR10</strain>
    </source>
</reference>
<dbReference type="GO" id="GO:0009252">
    <property type="term" value="P:peptidoglycan biosynthetic process"/>
    <property type="evidence" value="ECO:0007669"/>
    <property type="project" value="UniProtKB-UniRule"/>
</dbReference>
<dbReference type="EC" id="5.1.1.23" evidence="1"/>
<keyword evidence="1 4" id="KW-0413">Isomerase</keyword>
<keyword evidence="1" id="KW-0131">Cell cycle</keyword>
<comment type="pathway">
    <text evidence="1">Cell wall biogenesis; peptidoglycan biosynthesis.</text>
</comment>
<dbReference type="InterPro" id="IPR043689">
    <property type="entry name" value="MurL"/>
</dbReference>
<dbReference type="AlphaFoldDB" id="A0AAU8MSA9"/>
<proteinExistence type="inferred from homology"/>
<evidence type="ECO:0000259" key="2">
    <source>
        <dbReference type="Pfam" id="PF26298"/>
    </source>
</evidence>
<comment type="similarity">
    <text evidence="1">Belongs to the MurL family.</text>
</comment>
<evidence type="ECO:0000313" key="4">
    <source>
        <dbReference type="EMBL" id="XCO75101.1"/>
    </source>
</evidence>
<dbReference type="GO" id="GO:0008360">
    <property type="term" value="P:regulation of cell shape"/>
    <property type="evidence" value="ECO:0007669"/>
    <property type="project" value="UniProtKB-KW"/>
</dbReference>
<dbReference type="GO" id="GO:0071555">
    <property type="term" value="P:cell wall organization"/>
    <property type="evidence" value="ECO:0007669"/>
    <property type="project" value="UniProtKB-KW"/>
</dbReference>
<dbReference type="GO" id="GO:0016855">
    <property type="term" value="F:racemase and epimerase activity, acting on amino acids and derivatives"/>
    <property type="evidence" value="ECO:0007669"/>
    <property type="project" value="UniProtKB-UniRule"/>
</dbReference>
<dbReference type="NCBIfam" id="NF041275">
    <property type="entry name" value="MurL_Xanthmoales"/>
    <property type="match status" value="1"/>
</dbReference>
<dbReference type="InterPro" id="IPR058740">
    <property type="entry name" value="MurL_N"/>
</dbReference>
<feature type="domain" description="MurL N-terminal" evidence="3">
    <location>
        <begin position="5"/>
        <end position="286"/>
    </location>
</feature>
<evidence type="ECO:0000259" key="3">
    <source>
        <dbReference type="Pfam" id="PF26299"/>
    </source>
</evidence>
<dbReference type="Pfam" id="PF26298">
    <property type="entry name" value="MurL_epimerase_C"/>
    <property type="match status" value="1"/>
</dbReference>
<name>A0AAU8MSA9_9GAMM</name>
<accession>A0AAU8MSA9</accession>
<gene>
    <name evidence="1 4" type="primary">murL</name>
    <name evidence="4" type="ORF">ABU614_22625</name>
</gene>
<comment type="function">
    <text evidence="1">Cell wall formation. Catalyzes epimerization of the terminal L-glutamate in UDP-N-acetyl-alpha-D-muramoyl-L-alanyl-L-glutamate.</text>
</comment>
<organism evidence="4">
    <name type="scientific">Lysobacter firmicutimachus</name>
    <dbReference type="NCBI Taxonomy" id="1792846"/>
    <lineage>
        <taxon>Bacteria</taxon>
        <taxon>Pseudomonadati</taxon>
        <taxon>Pseudomonadota</taxon>
        <taxon>Gammaproteobacteria</taxon>
        <taxon>Lysobacterales</taxon>
        <taxon>Lysobacteraceae</taxon>
        <taxon>Lysobacter</taxon>
    </lineage>
</organism>
<protein>
    <recommendedName>
        <fullName evidence="1">UDP-N-acetyl-alpha-D-muramoyl-L-alanyl-L-glutamate epimerase</fullName>
        <ecNumber evidence="1">5.1.1.23</ecNumber>
    </recommendedName>
    <alternativeName>
        <fullName evidence="1">UDP-MurNAc-L-Ala-L-Glu epimerase</fullName>
    </alternativeName>
</protein>
<keyword evidence="1" id="KW-0573">Peptidoglycan synthesis</keyword>
<feature type="domain" description="MurL C-terminal" evidence="2">
    <location>
        <begin position="309"/>
        <end position="421"/>
    </location>
</feature>
<keyword evidence="1" id="KW-0133">Cell shape</keyword>